<name>A0ABD3NTA4_9STRA</name>
<protein>
    <submittedName>
        <fullName evidence="2">Uncharacterized protein</fullName>
    </submittedName>
</protein>
<dbReference type="AlphaFoldDB" id="A0ABD3NTA4"/>
<dbReference type="Proteomes" id="UP001530315">
    <property type="component" value="Unassembled WGS sequence"/>
</dbReference>
<organism evidence="2 3">
    <name type="scientific">Stephanodiscus triporus</name>
    <dbReference type="NCBI Taxonomy" id="2934178"/>
    <lineage>
        <taxon>Eukaryota</taxon>
        <taxon>Sar</taxon>
        <taxon>Stramenopiles</taxon>
        <taxon>Ochrophyta</taxon>
        <taxon>Bacillariophyta</taxon>
        <taxon>Coscinodiscophyceae</taxon>
        <taxon>Thalassiosirophycidae</taxon>
        <taxon>Stephanodiscales</taxon>
        <taxon>Stephanodiscaceae</taxon>
        <taxon>Stephanodiscus</taxon>
    </lineage>
</organism>
<dbReference type="EMBL" id="JALLAZ020001182">
    <property type="protein sequence ID" value="KAL3779139.1"/>
    <property type="molecule type" value="Genomic_DNA"/>
</dbReference>
<evidence type="ECO:0000313" key="2">
    <source>
        <dbReference type="EMBL" id="KAL3779139.1"/>
    </source>
</evidence>
<keyword evidence="3" id="KW-1185">Reference proteome</keyword>
<reference evidence="2 3" key="1">
    <citation type="submission" date="2024-10" db="EMBL/GenBank/DDBJ databases">
        <title>Updated reference genomes for cyclostephanoid diatoms.</title>
        <authorList>
            <person name="Roberts W.R."/>
            <person name="Alverson A.J."/>
        </authorList>
    </citation>
    <scope>NUCLEOTIDE SEQUENCE [LARGE SCALE GENOMIC DNA]</scope>
    <source>
        <strain evidence="2 3">AJA276-08</strain>
    </source>
</reference>
<proteinExistence type="predicted"/>
<feature type="region of interest" description="Disordered" evidence="1">
    <location>
        <begin position="201"/>
        <end position="230"/>
    </location>
</feature>
<gene>
    <name evidence="2" type="ORF">ACHAW5_006939</name>
</gene>
<evidence type="ECO:0000256" key="1">
    <source>
        <dbReference type="SAM" id="MobiDB-lite"/>
    </source>
</evidence>
<accession>A0ABD3NTA4</accession>
<sequence>MVLPLGWGRPRPKFSDLLPPSDNGDHGGVDNMFVEERRRPHDPMESLTTSLSMTRVASLVDYPLRRCDGAPCAELQQTLVNVGFIGSLRKYYTLWENGQKSPEKRFTCIFTCPYLDGGSTGSLTNYTSWEHFAAGNMRKDAFNQTSNSVTIIGEICWYNTKKLAMNAAAAKALDCFSLRRCHGTDKTPWQRCEEPPYLSLDDAPRLSDLPPGVVLPGPSRESEGHEVTPSPKQALAEYYASFFKMLDLAGFRTNSPANELVPGKDSYSSWGVNLEHNQELWTAIFTCHLSGERFQSGKLNGREGTYKKDYMYFDRDLCKLVPRQAVEKAALNELDFIRIDMIWYKTKKEAINAAAGRAVDCLRHRASDDDSHQRYCSETPYTINNTPVGWKLVSERGIRAVGGDEWPLVPYEDRFTTQFDVLDMHSLLEGEHDWRATYRAIR</sequence>
<evidence type="ECO:0000313" key="3">
    <source>
        <dbReference type="Proteomes" id="UP001530315"/>
    </source>
</evidence>
<comment type="caution">
    <text evidence="2">The sequence shown here is derived from an EMBL/GenBank/DDBJ whole genome shotgun (WGS) entry which is preliminary data.</text>
</comment>